<evidence type="ECO:0000259" key="5">
    <source>
        <dbReference type="Pfam" id="PF00389"/>
    </source>
</evidence>
<evidence type="ECO:0000256" key="3">
    <source>
        <dbReference type="ARBA" id="ARBA00023027"/>
    </source>
</evidence>
<dbReference type="AlphaFoldDB" id="A0A7D4BGI8"/>
<comment type="similarity">
    <text evidence="1 4">Belongs to the D-isomer specific 2-hydroxyacid dehydrogenase family.</text>
</comment>
<name>A0A7D4BGI8_9BACL</name>
<dbReference type="InterPro" id="IPR029752">
    <property type="entry name" value="D-isomer_DH_CS1"/>
</dbReference>
<gene>
    <name evidence="7" type="ORF">GXN76_11975</name>
</gene>
<dbReference type="PROSITE" id="PS00065">
    <property type="entry name" value="D_2_HYDROXYACID_DH_1"/>
    <property type="match status" value="1"/>
</dbReference>
<dbReference type="GO" id="GO:0051287">
    <property type="term" value="F:NAD binding"/>
    <property type="evidence" value="ECO:0007669"/>
    <property type="project" value="InterPro"/>
</dbReference>
<dbReference type="Proteomes" id="UP000503088">
    <property type="component" value="Chromosome"/>
</dbReference>
<dbReference type="GO" id="GO:0005829">
    <property type="term" value="C:cytosol"/>
    <property type="evidence" value="ECO:0007669"/>
    <property type="project" value="TreeGrafter"/>
</dbReference>
<reference evidence="7 8" key="1">
    <citation type="submission" date="2020-01" db="EMBL/GenBank/DDBJ databases">
        <authorList>
            <person name="Gulvik C.A."/>
            <person name="Batra D.G."/>
        </authorList>
    </citation>
    <scope>NUCLEOTIDE SEQUENCE [LARGE SCALE GENOMIC DNA]</scope>
    <source>
        <strain evidence="7 8">W9323</strain>
    </source>
</reference>
<keyword evidence="2 4" id="KW-0560">Oxidoreductase</keyword>
<dbReference type="RefSeq" id="WP_173223455.1">
    <property type="nucleotide sequence ID" value="NZ_CP048104.1"/>
</dbReference>
<evidence type="ECO:0000256" key="1">
    <source>
        <dbReference type="ARBA" id="ARBA00005854"/>
    </source>
</evidence>
<dbReference type="InterPro" id="IPR006139">
    <property type="entry name" value="D-isomer_2_OHA_DH_cat_dom"/>
</dbReference>
<evidence type="ECO:0000313" key="8">
    <source>
        <dbReference type="Proteomes" id="UP000503088"/>
    </source>
</evidence>
<keyword evidence="8" id="KW-1185">Reference proteome</keyword>
<dbReference type="GO" id="GO:0030267">
    <property type="term" value="F:glyoxylate reductase (NADPH) activity"/>
    <property type="evidence" value="ECO:0007669"/>
    <property type="project" value="TreeGrafter"/>
</dbReference>
<evidence type="ECO:0000313" key="7">
    <source>
        <dbReference type="EMBL" id="QKG85112.1"/>
    </source>
</evidence>
<sequence>MGQKKKPQVLVTRRLPEAGMELLNRYCEVEVAEEDRTLTKEKLLQQIKEKQGLLSLVTDRVDSQVMDAGSSLKVISNYAVGYDNIDVREAQRRGITVTNTPDVLTHATADMTWALLMDVARRVTESDRVVRAGGWKEWAPQFMLGKEVTGSVLGIVGLGRIGRAVARRAKGFDMRVLYYSRTRLRMEEEKGLGVEYRDLQTLLQEADFVSLHVPSSPKTRHMIGEQELSWMKPTAYLINTARGDLVDEQVLVRFLREGKIAGAGLDVYEHEPRLTPGLSELDQVVLAPHIGSATLETRQHMAIMAAQNLIDELYGKTSPNRVIIP</sequence>
<evidence type="ECO:0000259" key="6">
    <source>
        <dbReference type="Pfam" id="PF02826"/>
    </source>
</evidence>
<proteinExistence type="inferred from homology"/>
<dbReference type="EMBL" id="CP048104">
    <property type="protein sequence ID" value="QKG85112.1"/>
    <property type="molecule type" value="Genomic_DNA"/>
</dbReference>
<dbReference type="InterPro" id="IPR050223">
    <property type="entry name" value="D-isomer_2-hydroxyacid_DH"/>
</dbReference>
<evidence type="ECO:0000256" key="2">
    <source>
        <dbReference type="ARBA" id="ARBA00023002"/>
    </source>
</evidence>
<dbReference type="GO" id="GO:0016618">
    <property type="term" value="F:hydroxypyruvate reductase [NAD(P)H] activity"/>
    <property type="evidence" value="ECO:0007669"/>
    <property type="project" value="TreeGrafter"/>
</dbReference>
<feature type="domain" description="D-isomer specific 2-hydroxyacid dehydrogenase NAD-binding" evidence="6">
    <location>
        <begin position="114"/>
        <end position="291"/>
    </location>
</feature>
<evidence type="ECO:0000256" key="4">
    <source>
        <dbReference type="RuleBase" id="RU003719"/>
    </source>
</evidence>
<dbReference type="PROSITE" id="PS00670">
    <property type="entry name" value="D_2_HYDROXYACID_DH_2"/>
    <property type="match status" value="1"/>
</dbReference>
<dbReference type="SUPFAM" id="SSF52283">
    <property type="entry name" value="Formate/glycerate dehydrogenase catalytic domain-like"/>
    <property type="match status" value="1"/>
</dbReference>
<dbReference type="KEGG" id="kpul:GXN76_11975"/>
<keyword evidence="3" id="KW-0520">NAD</keyword>
<feature type="domain" description="D-isomer specific 2-hydroxyacid dehydrogenase catalytic" evidence="5">
    <location>
        <begin position="9"/>
        <end position="322"/>
    </location>
</feature>
<dbReference type="PANTHER" id="PTHR10996">
    <property type="entry name" value="2-HYDROXYACID DEHYDROGENASE-RELATED"/>
    <property type="match status" value="1"/>
</dbReference>
<dbReference type="PANTHER" id="PTHR10996:SF283">
    <property type="entry name" value="GLYOXYLATE_HYDROXYPYRUVATE REDUCTASE B"/>
    <property type="match status" value="1"/>
</dbReference>
<dbReference type="Gene3D" id="3.40.50.720">
    <property type="entry name" value="NAD(P)-binding Rossmann-like Domain"/>
    <property type="match status" value="2"/>
</dbReference>
<dbReference type="Pfam" id="PF02826">
    <property type="entry name" value="2-Hacid_dh_C"/>
    <property type="match status" value="1"/>
</dbReference>
<protein>
    <submittedName>
        <fullName evidence="7">D-glycerate dehydrogenase</fullName>
    </submittedName>
</protein>
<dbReference type="FunFam" id="3.40.50.720:FF:000203">
    <property type="entry name" value="D-3-phosphoglycerate dehydrogenase (SerA)"/>
    <property type="match status" value="1"/>
</dbReference>
<dbReference type="Pfam" id="PF00389">
    <property type="entry name" value="2-Hacid_dh"/>
    <property type="match status" value="1"/>
</dbReference>
<organism evidence="7 8">
    <name type="scientific">Kroppenstedtia pulmonis</name>
    <dbReference type="NCBI Taxonomy" id="1380685"/>
    <lineage>
        <taxon>Bacteria</taxon>
        <taxon>Bacillati</taxon>
        <taxon>Bacillota</taxon>
        <taxon>Bacilli</taxon>
        <taxon>Bacillales</taxon>
        <taxon>Thermoactinomycetaceae</taxon>
        <taxon>Kroppenstedtia</taxon>
    </lineage>
</organism>
<dbReference type="CDD" id="cd05301">
    <property type="entry name" value="GDH"/>
    <property type="match status" value="1"/>
</dbReference>
<dbReference type="SUPFAM" id="SSF51735">
    <property type="entry name" value="NAD(P)-binding Rossmann-fold domains"/>
    <property type="match status" value="1"/>
</dbReference>
<dbReference type="InterPro" id="IPR006140">
    <property type="entry name" value="D-isomer_DH_NAD-bd"/>
</dbReference>
<dbReference type="InterPro" id="IPR029753">
    <property type="entry name" value="D-isomer_DH_CS"/>
</dbReference>
<dbReference type="PROSITE" id="PS00671">
    <property type="entry name" value="D_2_HYDROXYACID_DH_3"/>
    <property type="match status" value="1"/>
</dbReference>
<dbReference type="InterPro" id="IPR036291">
    <property type="entry name" value="NAD(P)-bd_dom_sf"/>
</dbReference>
<accession>A0A7D4BGI8</accession>